<dbReference type="Proteomes" id="UP000472839">
    <property type="component" value="Unassembled WGS sequence"/>
</dbReference>
<evidence type="ECO:0000313" key="4">
    <source>
        <dbReference type="Proteomes" id="UP000472839"/>
    </source>
</evidence>
<accession>A0A6L4WU37</accession>
<sequence>MSVLPQIGSEIFTFFEQNNNFETLQVRKKSGIYGKVNKSSILKYPQRYTGIQVNSSCYINALAFDCDHEDIFRFLDFNMPSPSVTSINKHNGKHHHLYYLKDSIPLDYANIKTSRYLADIYNGMATNLEADRSYSTIITKNFMNPSGFKIYGNLKRYCLSDFSESIKKKSQWNNQLIRDEDTFFSRHIKLFNDLRYRGYSIAKKCDRYDLLYSELNNFANIVNEKFENKIKVKHIVNNVANFCWENRLNFNNKRWNWDGYIKQDKELSFKNRSIKQTIRRRKEMLDKSPLNFKNINL</sequence>
<evidence type="ECO:0000313" key="2">
    <source>
        <dbReference type="EMBL" id="KAB7889638.1"/>
    </source>
</evidence>
<organism evidence="2 4">
    <name type="scientific">Poseidonibacter ostreae</name>
    <dbReference type="NCBI Taxonomy" id="2654171"/>
    <lineage>
        <taxon>Bacteria</taxon>
        <taxon>Pseudomonadati</taxon>
        <taxon>Campylobacterota</taxon>
        <taxon>Epsilonproteobacteria</taxon>
        <taxon>Campylobacterales</taxon>
        <taxon>Arcobacteraceae</taxon>
        <taxon>Poseidonibacter</taxon>
    </lineage>
</organism>
<evidence type="ECO:0000313" key="1">
    <source>
        <dbReference type="EMBL" id="KAB7888871.1"/>
    </source>
</evidence>
<dbReference type="InterPro" id="IPR004322">
    <property type="entry name" value="Plasmid_replicase_bac"/>
</dbReference>
<dbReference type="Gene3D" id="1.10.340.50">
    <property type="match status" value="1"/>
</dbReference>
<comment type="caution">
    <text evidence="2">The sequence shown here is derived from an EMBL/GenBank/DDBJ whole genome shotgun (WGS) entry which is preliminary data.</text>
</comment>
<keyword evidence="3" id="KW-1185">Reference proteome</keyword>
<dbReference type="Proteomes" id="UP000461010">
    <property type="component" value="Unassembled WGS sequence"/>
</dbReference>
<evidence type="ECO:0008006" key="5">
    <source>
        <dbReference type="Google" id="ProtNLM"/>
    </source>
</evidence>
<dbReference type="AlphaFoldDB" id="A0A6L4WU37"/>
<dbReference type="Pfam" id="PF03090">
    <property type="entry name" value="Replicase"/>
    <property type="match status" value="1"/>
</dbReference>
<gene>
    <name evidence="1" type="ORF">GBG18_12205</name>
    <name evidence="2" type="ORF">GBG19_05365</name>
</gene>
<evidence type="ECO:0000313" key="3">
    <source>
        <dbReference type="Proteomes" id="UP000461010"/>
    </source>
</evidence>
<name>A0A6L4WU37_9BACT</name>
<protein>
    <recommendedName>
        <fullName evidence="5">Primase C-terminal 1 domain-containing protein</fullName>
    </recommendedName>
</protein>
<dbReference type="RefSeq" id="WP_152191448.1">
    <property type="nucleotide sequence ID" value="NZ_WFKJ01000043.1"/>
</dbReference>
<dbReference type="EMBL" id="WFKJ01000043">
    <property type="protein sequence ID" value="KAB7888871.1"/>
    <property type="molecule type" value="Genomic_DNA"/>
</dbReference>
<proteinExistence type="predicted"/>
<reference evidence="3 4" key="1">
    <citation type="submission" date="2019-10" db="EMBL/GenBank/DDBJ databases">
        <title>Poseidonibacter ostreae sp. nov., isolated from the gut of the Ostrea denselamellosa.</title>
        <authorList>
            <person name="Choi A."/>
        </authorList>
    </citation>
    <scope>NUCLEOTIDE SEQUENCE [LARGE SCALE GENOMIC DNA]</scope>
    <source>
        <strain evidence="2 4">SJOD-M-33</strain>
        <strain evidence="1 3">SJOD-M-5</strain>
    </source>
</reference>
<dbReference type="EMBL" id="WFKK01000011">
    <property type="protein sequence ID" value="KAB7889638.1"/>
    <property type="molecule type" value="Genomic_DNA"/>
</dbReference>